<keyword evidence="4" id="KW-0597">Phosphoprotein</keyword>
<dbReference type="SMART" id="SM00091">
    <property type="entry name" value="PAS"/>
    <property type="match status" value="3"/>
</dbReference>
<feature type="domain" description="PAS" evidence="7">
    <location>
        <begin position="399"/>
        <end position="443"/>
    </location>
</feature>
<protein>
    <submittedName>
        <fullName evidence="9">PAS domain S-box protein</fullName>
    </submittedName>
</protein>
<evidence type="ECO:0000259" key="6">
    <source>
        <dbReference type="PROSITE" id="PS50110"/>
    </source>
</evidence>
<dbReference type="InterPro" id="IPR029032">
    <property type="entry name" value="AhpD-like"/>
</dbReference>
<keyword evidence="2" id="KW-0418">Kinase</keyword>
<dbReference type="InterPro" id="IPR001789">
    <property type="entry name" value="Sig_transdc_resp-reg_receiver"/>
</dbReference>
<dbReference type="InterPro" id="IPR036890">
    <property type="entry name" value="HATPase_C_sf"/>
</dbReference>
<dbReference type="Gene3D" id="1.20.5.1930">
    <property type="match status" value="1"/>
</dbReference>
<evidence type="ECO:0000259" key="7">
    <source>
        <dbReference type="PROSITE" id="PS50112"/>
    </source>
</evidence>
<dbReference type="Pfam" id="PF07730">
    <property type="entry name" value="HisKA_3"/>
    <property type="match status" value="1"/>
</dbReference>
<dbReference type="GO" id="GO:0016020">
    <property type="term" value="C:membrane"/>
    <property type="evidence" value="ECO:0007669"/>
    <property type="project" value="InterPro"/>
</dbReference>
<dbReference type="Gene3D" id="3.30.565.10">
    <property type="entry name" value="Histidine kinase-like ATPase, C-terminal domain"/>
    <property type="match status" value="1"/>
</dbReference>
<evidence type="ECO:0000256" key="5">
    <source>
        <dbReference type="SAM" id="MobiDB-lite"/>
    </source>
</evidence>
<dbReference type="CDD" id="cd00130">
    <property type="entry name" value="PAS"/>
    <property type="match status" value="3"/>
</dbReference>
<organism evidence="9 10">
    <name type="scientific">Candidatus Nitrospira allomarina</name>
    <dbReference type="NCBI Taxonomy" id="3020900"/>
    <lineage>
        <taxon>Bacteria</taxon>
        <taxon>Pseudomonadati</taxon>
        <taxon>Nitrospirota</taxon>
        <taxon>Nitrospiria</taxon>
        <taxon>Nitrospirales</taxon>
        <taxon>Nitrospiraceae</taxon>
        <taxon>Nitrospira</taxon>
    </lineage>
</organism>
<dbReference type="Gene3D" id="1.20.1290.10">
    <property type="entry name" value="AhpD-like"/>
    <property type="match status" value="1"/>
</dbReference>
<dbReference type="Pfam" id="PF00989">
    <property type="entry name" value="PAS"/>
    <property type="match status" value="1"/>
</dbReference>
<dbReference type="CDD" id="cd17535">
    <property type="entry name" value="REC_NarL-like"/>
    <property type="match status" value="1"/>
</dbReference>
<dbReference type="RefSeq" id="WP_312643315.1">
    <property type="nucleotide sequence ID" value="NZ_CP116967.1"/>
</dbReference>
<feature type="domain" description="PAC" evidence="8">
    <location>
        <begin position="353"/>
        <end position="405"/>
    </location>
</feature>
<dbReference type="Gene3D" id="3.30.450.20">
    <property type="entry name" value="PAS domain"/>
    <property type="match status" value="3"/>
</dbReference>
<dbReference type="Pfam" id="PF00072">
    <property type="entry name" value="Response_reg"/>
    <property type="match status" value="1"/>
</dbReference>
<dbReference type="GO" id="GO:0046983">
    <property type="term" value="F:protein dimerization activity"/>
    <property type="evidence" value="ECO:0007669"/>
    <property type="project" value="InterPro"/>
</dbReference>
<evidence type="ECO:0000256" key="1">
    <source>
        <dbReference type="ARBA" id="ARBA00022679"/>
    </source>
</evidence>
<dbReference type="Pfam" id="PF08448">
    <property type="entry name" value="PAS_4"/>
    <property type="match status" value="1"/>
</dbReference>
<feature type="domain" description="PAS" evidence="7">
    <location>
        <begin position="534"/>
        <end position="586"/>
    </location>
</feature>
<dbReference type="InterPro" id="IPR001610">
    <property type="entry name" value="PAC"/>
</dbReference>
<accession>A0AA96GD83</accession>
<evidence type="ECO:0000256" key="2">
    <source>
        <dbReference type="ARBA" id="ARBA00022777"/>
    </source>
</evidence>
<dbReference type="PROSITE" id="PS50110">
    <property type="entry name" value="RESPONSE_REGULATORY"/>
    <property type="match status" value="1"/>
</dbReference>
<feature type="region of interest" description="Disordered" evidence="5">
    <location>
        <begin position="911"/>
        <end position="937"/>
    </location>
</feature>
<feature type="domain" description="PAS" evidence="7">
    <location>
        <begin position="279"/>
        <end position="350"/>
    </location>
</feature>
<proteinExistence type="predicted"/>
<dbReference type="Pfam" id="PF02518">
    <property type="entry name" value="HATPase_c"/>
    <property type="match status" value="1"/>
</dbReference>
<dbReference type="Proteomes" id="UP001302719">
    <property type="component" value="Chromosome"/>
</dbReference>
<dbReference type="InterPro" id="IPR011712">
    <property type="entry name" value="Sig_transdc_His_kin_sub3_dim/P"/>
</dbReference>
<dbReference type="InterPro" id="IPR000014">
    <property type="entry name" value="PAS"/>
</dbReference>
<keyword evidence="1" id="KW-0808">Transferase</keyword>
<dbReference type="InterPro" id="IPR000700">
    <property type="entry name" value="PAS-assoc_C"/>
</dbReference>
<dbReference type="GO" id="GO:0006355">
    <property type="term" value="P:regulation of DNA-templated transcription"/>
    <property type="evidence" value="ECO:0007669"/>
    <property type="project" value="InterPro"/>
</dbReference>
<dbReference type="PROSITE" id="PS50112">
    <property type="entry name" value="PAS"/>
    <property type="match status" value="3"/>
</dbReference>
<keyword evidence="3" id="KW-0902">Two-component regulatory system</keyword>
<dbReference type="EMBL" id="CP116967">
    <property type="protein sequence ID" value="WNM58045.1"/>
    <property type="molecule type" value="Genomic_DNA"/>
</dbReference>
<evidence type="ECO:0000259" key="8">
    <source>
        <dbReference type="PROSITE" id="PS50113"/>
    </source>
</evidence>
<keyword evidence="10" id="KW-1185">Reference proteome</keyword>
<dbReference type="InterPro" id="IPR050482">
    <property type="entry name" value="Sensor_HK_TwoCompSys"/>
</dbReference>
<dbReference type="SUPFAM" id="SSF69118">
    <property type="entry name" value="AhpD-like"/>
    <property type="match status" value="1"/>
</dbReference>
<dbReference type="Pfam" id="PF13426">
    <property type="entry name" value="PAS_9"/>
    <property type="match status" value="1"/>
</dbReference>
<gene>
    <name evidence="9" type="ORF">PP769_19065</name>
</gene>
<dbReference type="SMART" id="SM00086">
    <property type="entry name" value="PAC"/>
    <property type="match status" value="3"/>
</dbReference>
<dbReference type="PANTHER" id="PTHR24421">
    <property type="entry name" value="NITRATE/NITRITE SENSOR PROTEIN NARX-RELATED"/>
    <property type="match status" value="1"/>
</dbReference>
<dbReference type="SUPFAM" id="SSF55874">
    <property type="entry name" value="ATPase domain of HSP90 chaperone/DNA topoisomerase II/histidine kinase"/>
    <property type="match status" value="1"/>
</dbReference>
<dbReference type="SUPFAM" id="SSF55785">
    <property type="entry name" value="PYP-like sensor domain (PAS domain)"/>
    <property type="match status" value="3"/>
</dbReference>
<dbReference type="GO" id="GO:0000155">
    <property type="term" value="F:phosphorelay sensor kinase activity"/>
    <property type="evidence" value="ECO:0007669"/>
    <property type="project" value="InterPro"/>
</dbReference>
<dbReference type="InterPro" id="IPR013767">
    <property type="entry name" value="PAS_fold"/>
</dbReference>
<dbReference type="PANTHER" id="PTHR24421:SF58">
    <property type="entry name" value="SIGNAL TRANSDUCTION HISTIDINE-PROTEIN KINASE_PHOSPHATASE UHPB"/>
    <property type="match status" value="1"/>
</dbReference>
<dbReference type="PROSITE" id="PS50113">
    <property type="entry name" value="PAC"/>
    <property type="match status" value="2"/>
</dbReference>
<dbReference type="InterPro" id="IPR003594">
    <property type="entry name" value="HATPase_dom"/>
</dbReference>
<evidence type="ECO:0000313" key="9">
    <source>
        <dbReference type="EMBL" id="WNM58045.1"/>
    </source>
</evidence>
<name>A0AA96GD83_9BACT</name>
<dbReference type="SUPFAM" id="SSF52172">
    <property type="entry name" value="CheY-like"/>
    <property type="match status" value="1"/>
</dbReference>
<dbReference type="InterPro" id="IPR035965">
    <property type="entry name" value="PAS-like_dom_sf"/>
</dbReference>
<sequence>MTPNTRDTGLETLWEEIRRFMGVCPSFFRLASPEPIVARGLFDLAKFAYLESPLPSSFKEKLFTYLSRFCGVRYCVTRHAAFLLGRGNIAGDPTCPPLTPEEVITLLSEPFPEGEQLSDILSALGTMSTPLKASPAHDSMVERHLRIACAMIFLEPGRSTAWCAALRRLLGSSQFEWLLLFLAFVRTAHFWTEVHASYGAMIPMASEQPSPGDDAVIDQTPQLVFEEDIEILFREQQALVEPLLQRMQDATRFELGSQLHAELQELRTTHRLAQALKKSEALLRDLYENAPDMFCSVDAETERVVECNRTLLEKTGFSREEIIGRSVFERYTKASLPNARKSFEHFRQYGVEHNAELQLRTREGKTIDVSLNTTAVRDASGQIISSRSIWRDISQQKSLEDQRRLIFEASPNGMLVVNQRGTILFANSRIEEWFGYPGKELIGMPLEGLIPGQFRVQPAGERFDFVLIPCVESMEPEPEFRGHGKDGRTIPLTIRLDPMGKEDEESTLVTMTDITERQRDREAIRQSTIALHEQLALNKTITDNTSTSLLMIDTAGRVTFANPSTEIVMGFKPEELIGRVLHEMVHHTRPNGSPFPIKECPLAGLSPLRETLTNHEDVFIHKDGHFYPVRCNTRQIFKQGERIGNVIEVLDITDLQRAEKDRQLFTLELAKQVNDRTEELVNSQKLLRELAAALNLTEQRERHRIATELHDYLSQLLVVCRLKLGQIRPALGLNAESSGLVKETEDVLDQALTYTRTLVAELSPSVLFEFGLLAALQWLAGQMIHHGLKVEMTCEGIQDWKVPEEQAILLYQSIRELFLNVIKHADTDRATLTLGKEEGVLRISVRDEGKGFHPPKGTATQPFTDQAMKFGLFSIRERMITLGGTFEIESLPDHGTTARLIVPIALKLEKGSTPQQDSDGQYIDQPTDDQSLPEEGNLPKIRTKNHIRILIVDDHVMVREGLRNMLESHEDLELVGEAGNGEEAIDLVERLKPALVIMDVNMPKLNGIEATSRIKAHHPDISIIGLSVNAGGENQRAMLKAGAVALLPKEAAVADLYQMITTVMTSRP</sequence>
<dbReference type="KEGG" id="nall:PP769_19065"/>
<dbReference type="CDD" id="cd16917">
    <property type="entry name" value="HATPase_UhpB-NarQ-NarX-like"/>
    <property type="match status" value="1"/>
</dbReference>
<evidence type="ECO:0000256" key="4">
    <source>
        <dbReference type="PROSITE-ProRule" id="PRU00169"/>
    </source>
</evidence>
<dbReference type="InterPro" id="IPR011006">
    <property type="entry name" value="CheY-like_superfamily"/>
</dbReference>
<dbReference type="AlphaFoldDB" id="A0AA96GD83"/>
<evidence type="ECO:0000256" key="3">
    <source>
        <dbReference type="ARBA" id="ARBA00023012"/>
    </source>
</evidence>
<dbReference type="NCBIfam" id="TIGR00229">
    <property type="entry name" value="sensory_box"/>
    <property type="match status" value="3"/>
</dbReference>
<dbReference type="InterPro" id="IPR013656">
    <property type="entry name" value="PAS_4"/>
</dbReference>
<dbReference type="InterPro" id="IPR058245">
    <property type="entry name" value="NreC/VraR/RcsB-like_REC"/>
</dbReference>
<feature type="modified residue" description="4-aspartylphosphate" evidence="4">
    <location>
        <position position="999"/>
    </location>
</feature>
<reference evidence="9 10" key="1">
    <citation type="submission" date="2023-01" db="EMBL/GenBank/DDBJ databases">
        <title>Cultivation and genomic characterization of new, ubiquitous marine nitrite-oxidizing bacteria from the Nitrospirales.</title>
        <authorList>
            <person name="Mueller A.J."/>
            <person name="Daebeler A."/>
            <person name="Herbold C.W."/>
            <person name="Kirkegaard R.H."/>
            <person name="Daims H."/>
        </authorList>
    </citation>
    <scope>NUCLEOTIDE SEQUENCE [LARGE SCALE GENOMIC DNA]</scope>
    <source>
        <strain evidence="9 10">VA</strain>
    </source>
</reference>
<evidence type="ECO:0000313" key="10">
    <source>
        <dbReference type="Proteomes" id="UP001302719"/>
    </source>
</evidence>
<dbReference type="Gene3D" id="3.40.50.2300">
    <property type="match status" value="1"/>
</dbReference>
<dbReference type="SMART" id="SM00448">
    <property type="entry name" value="REC"/>
    <property type="match status" value="1"/>
</dbReference>
<feature type="domain" description="PAC" evidence="8">
    <location>
        <begin position="476"/>
        <end position="526"/>
    </location>
</feature>
<feature type="domain" description="Response regulatory" evidence="6">
    <location>
        <begin position="948"/>
        <end position="1064"/>
    </location>
</feature>